<dbReference type="Proteomes" id="UP001152622">
    <property type="component" value="Chromosome 20"/>
</dbReference>
<reference evidence="2" key="1">
    <citation type="journal article" date="2023" name="Science">
        <title>Genome structures resolve the early diversification of teleost fishes.</title>
        <authorList>
            <person name="Parey E."/>
            <person name="Louis A."/>
            <person name="Montfort J."/>
            <person name="Bouchez O."/>
            <person name="Roques C."/>
            <person name="Iampietro C."/>
            <person name="Lluch J."/>
            <person name="Castinel A."/>
            <person name="Donnadieu C."/>
            <person name="Desvignes T."/>
            <person name="Floi Bucao C."/>
            <person name="Jouanno E."/>
            <person name="Wen M."/>
            <person name="Mejri S."/>
            <person name="Dirks R."/>
            <person name="Jansen H."/>
            <person name="Henkel C."/>
            <person name="Chen W.J."/>
            <person name="Zahm M."/>
            <person name="Cabau C."/>
            <person name="Klopp C."/>
            <person name="Thompson A.W."/>
            <person name="Robinson-Rechavi M."/>
            <person name="Braasch I."/>
            <person name="Lecointre G."/>
            <person name="Bobe J."/>
            <person name="Postlethwait J.H."/>
            <person name="Berthelot C."/>
            <person name="Roest Crollius H."/>
            <person name="Guiguen Y."/>
        </authorList>
    </citation>
    <scope>NUCLEOTIDE SEQUENCE</scope>
    <source>
        <strain evidence="2">WJC10195</strain>
    </source>
</reference>
<organism evidence="2 3">
    <name type="scientific">Synaphobranchus kaupii</name>
    <name type="common">Kaup's arrowtooth eel</name>
    <dbReference type="NCBI Taxonomy" id="118154"/>
    <lineage>
        <taxon>Eukaryota</taxon>
        <taxon>Metazoa</taxon>
        <taxon>Chordata</taxon>
        <taxon>Craniata</taxon>
        <taxon>Vertebrata</taxon>
        <taxon>Euteleostomi</taxon>
        <taxon>Actinopterygii</taxon>
        <taxon>Neopterygii</taxon>
        <taxon>Teleostei</taxon>
        <taxon>Anguilliformes</taxon>
        <taxon>Synaphobranchidae</taxon>
        <taxon>Synaphobranchus</taxon>
    </lineage>
</organism>
<dbReference type="PANTHER" id="PTHR21623">
    <property type="entry name" value="SPERIOLIN-BINDING FACTOR"/>
    <property type="match status" value="1"/>
</dbReference>
<name>A0A9Q1EB23_SYNKA</name>
<feature type="compositionally biased region" description="Basic and acidic residues" evidence="1">
    <location>
        <begin position="268"/>
        <end position="278"/>
    </location>
</feature>
<dbReference type="PANTHER" id="PTHR21623:SF2">
    <property type="entry name" value="COILED-COIL DOMAIN-CONTAINING PROTEIN 33"/>
    <property type="match status" value="1"/>
</dbReference>
<protein>
    <submittedName>
        <fullName evidence="2">Uncharacterized protein</fullName>
    </submittedName>
</protein>
<comment type="caution">
    <text evidence="2">The sequence shown here is derived from an EMBL/GenBank/DDBJ whole genome shotgun (WGS) entry which is preliminary data.</text>
</comment>
<feature type="compositionally biased region" description="Low complexity" evidence="1">
    <location>
        <begin position="318"/>
        <end position="334"/>
    </location>
</feature>
<keyword evidence="3" id="KW-1185">Reference proteome</keyword>
<feature type="compositionally biased region" description="Polar residues" evidence="1">
    <location>
        <begin position="280"/>
        <end position="290"/>
    </location>
</feature>
<feature type="compositionally biased region" description="Basic and acidic residues" evidence="1">
    <location>
        <begin position="201"/>
        <end position="210"/>
    </location>
</feature>
<evidence type="ECO:0000313" key="2">
    <source>
        <dbReference type="EMBL" id="KAJ8335481.1"/>
    </source>
</evidence>
<dbReference type="AlphaFoldDB" id="A0A9Q1EB23"/>
<accession>A0A9Q1EB23</accession>
<dbReference type="OrthoDB" id="8947010at2759"/>
<feature type="region of interest" description="Disordered" evidence="1">
    <location>
        <begin position="187"/>
        <end position="334"/>
    </location>
</feature>
<sequence>MQRSHLRIEEKELDFEFKVVTVQFNERGRYVLMLTVENPLLEDSGAGVQLRVNDGEVLHTSRGSTEPIQQDSLDEIYTCLRSKFVFTLPKGFCKNDKNHDVRLRVEAVRLPDSQSPSATVEGGRARAGEGFFAIFPRTDAPRINLFAGRDEELYHYSGIMALLRVHDDYLAMHCGRLAYAVAFHEARPSPSPADDVSSSVRADDVSDRQTPRAPSPGPSLLQVPPLILGSPQLPDHRAAPSNRAQPGDPKTAPVSPHPSPRPAPQSHLKPEIDPDAKVDASSQDLRTSPRNEAPLPPQGQPPVLTPGPEKVPPPPPSRGRLPAGPPAASTHACD</sequence>
<gene>
    <name evidence="2" type="ORF">SKAU_G00388230</name>
</gene>
<dbReference type="InterPro" id="IPR039889">
    <property type="entry name" value="CCD33"/>
</dbReference>
<feature type="compositionally biased region" description="Pro residues" evidence="1">
    <location>
        <begin position="294"/>
        <end position="317"/>
    </location>
</feature>
<evidence type="ECO:0000256" key="1">
    <source>
        <dbReference type="SAM" id="MobiDB-lite"/>
    </source>
</evidence>
<dbReference type="GO" id="GO:0005777">
    <property type="term" value="C:peroxisome"/>
    <property type="evidence" value="ECO:0007669"/>
    <property type="project" value="TreeGrafter"/>
</dbReference>
<proteinExistence type="predicted"/>
<evidence type="ECO:0000313" key="3">
    <source>
        <dbReference type="Proteomes" id="UP001152622"/>
    </source>
</evidence>
<dbReference type="EMBL" id="JAINUF010000020">
    <property type="protein sequence ID" value="KAJ8335481.1"/>
    <property type="molecule type" value="Genomic_DNA"/>
</dbReference>